<dbReference type="Proteomes" id="UP000007266">
    <property type="component" value="Linkage group 5"/>
</dbReference>
<dbReference type="FunFam" id="3.40.50.1000:FF:000055">
    <property type="entry name" value="Haloacid dehalogenase-like hydrolase family protein"/>
    <property type="match status" value="1"/>
</dbReference>
<dbReference type="GO" id="GO:1990738">
    <property type="term" value="F:pseudouridine 5'-phosphatase activity"/>
    <property type="evidence" value="ECO:0007669"/>
    <property type="project" value="UniProtKB-EC"/>
</dbReference>
<reference evidence="9 10" key="1">
    <citation type="journal article" date="2008" name="Nature">
        <title>The genome of the model beetle and pest Tribolium castaneum.</title>
        <authorList>
            <consortium name="Tribolium Genome Sequencing Consortium"/>
            <person name="Richards S."/>
            <person name="Gibbs R.A."/>
            <person name="Weinstock G.M."/>
            <person name="Brown S.J."/>
            <person name="Denell R."/>
            <person name="Beeman R.W."/>
            <person name="Gibbs R."/>
            <person name="Beeman R.W."/>
            <person name="Brown S.J."/>
            <person name="Bucher G."/>
            <person name="Friedrich M."/>
            <person name="Grimmelikhuijzen C.J."/>
            <person name="Klingler M."/>
            <person name="Lorenzen M."/>
            <person name="Richards S."/>
            <person name="Roth S."/>
            <person name="Schroder R."/>
            <person name="Tautz D."/>
            <person name="Zdobnov E.M."/>
            <person name="Muzny D."/>
            <person name="Gibbs R.A."/>
            <person name="Weinstock G.M."/>
            <person name="Attaway T."/>
            <person name="Bell S."/>
            <person name="Buhay C.J."/>
            <person name="Chandrabose M.N."/>
            <person name="Chavez D."/>
            <person name="Clerk-Blankenburg K.P."/>
            <person name="Cree A."/>
            <person name="Dao M."/>
            <person name="Davis C."/>
            <person name="Chacko J."/>
            <person name="Dinh H."/>
            <person name="Dugan-Rocha S."/>
            <person name="Fowler G."/>
            <person name="Garner T.T."/>
            <person name="Garnes J."/>
            <person name="Gnirke A."/>
            <person name="Hawes A."/>
            <person name="Hernandez J."/>
            <person name="Hines S."/>
            <person name="Holder M."/>
            <person name="Hume J."/>
            <person name="Jhangiani S.N."/>
            <person name="Joshi V."/>
            <person name="Khan Z.M."/>
            <person name="Jackson L."/>
            <person name="Kovar C."/>
            <person name="Kowis A."/>
            <person name="Lee S."/>
            <person name="Lewis L.R."/>
            <person name="Margolis J."/>
            <person name="Morgan M."/>
            <person name="Nazareth L.V."/>
            <person name="Nguyen N."/>
            <person name="Okwuonu G."/>
            <person name="Parker D."/>
            <person name="Richards S."/>
            <person name="Ruiz S.J."/>
            <person name="Santibanez J."/>
            <person name="Savard J."/>
            <person name="Scherer S.E."/>
            <person name="Schneider B."/>
            <person name="Sodergren E."/>
            <person name="Tautz D."/>
            <person name="Vattahil S."/>
            <person name="Villasana D."/>
            <person name="White C.S."/>
            <person name="Wright R."/>
            <person name="Park Y."/>
            <person name="Beeman R.W."/>
            <person name="Lord J."/>
            <person name="Oppert B."/>
            <person name="Lorenzen M."/>
            <person name="Brown S."/>
            <person name="Wang L."/>
            <person name="Savard J."/>
            <person name="Tautz D."/>
            <person name="Richards S."/>
            <person name="Weinstock G."/>
            <person name="Gibbs R.A."/>
            <person name="Liu Y."/>
            <person name="Worley K."/>
            <person name="Weinstock G."/>
            <person name="Elsik C.G."/>
            <person name="Reese J.T."/>
            <person name="Elhaik E."/>
            <person name="Landan G."/>
            <person name="Graur D."/>
            <person name="Arensburger P."/>
            <person name="Atkinson P."/>
            <person name="Beeman R.W."/>
            <person name="Beidler J."/>
            <person name="Brown S.J."/>
            <person name="Demuth J.P."/>
            <person name="Drury D.W."/>
            <person name="Du Y.Z."/>
            <person name="Fujiwara H."/>
            <person name="Lorenzen M."/>
            <person name="Maselli V."/>
            <person name="Osanai M."/>
            <person name="Park Y."/>
            <person name="Robertson H.M."/>
            <person name="Tu Z."/>
            <person name="Wang J.J."/>
            <person name="Wang S."/>
            <person name="Richards S."/>
            <person name="Song H."/>
            <person name="Zhang L."/>
            <person name="Sodergren E."/>
            <person name="Werner D."/>
            <person name="Stanke M."/>
            <person name="Morgenstern B."/>
            <person name="Solovyev V."/>
            <person name="Kosarev P."/>
            <person name="Brown G."/>
            <person name="Chen H.C."/>
            <person name="Ermolaeva O."/>
            <person name="Hlavina W."/>
            <person name="Kapustin Y."/>
            <person name="Kiryutin B."/>
            <person name="Kitts P."/>
            <person name="Maglott D."/>
            <person name="Pruitt K."/>
            <person name="Sapojnikov V."/>
            <person name="Souvorov A."/>
            <person name="Mackey A.J."/>
            <person name="Waterhouse R.M."/>
            <person name="Wyder S."/>
            <person name="Zdobnov E.M."/>
            <person name="Zdobnov E.M."/>
            <person name="Wyder S."/>
            <person name="Kriventseva E.V."/>
            <person name="Kadowaki T."/>
            <person name="Bork P."/>
            <person name="Aranda M."/>
            <person name="Bao R."/>
            <person name="Beermann A."/>
            <person name="Berns N."/>
            <person name="Bolognesi R."/>
            <person name="Bonneton F."/>
            <person name="Bopp D."/>
            <person name="Brown S.J."/>
            <person name="Bucher G."/>
            <person name="Butts T."/>
            <person name="Chaumot A."/>
            <person name="Denell R.E."/>
            <person name="Ferrier D.E."/>
            <person name="Friedrich M."/>
            <person name="Gordon C.M."/>
            <person name="Jindra M."/>
            <person name="Klingler M."/>
            <person name="Lan Q."/>
            <person name="Lattorff H.M."/>
            <person name="Laudet V."/>
            <person name="von Levetsow C."/>
            <person name="Liu Z."/>
            <person name="Lutz R."/>
            <person name="Lynch J.A."/>
            <person name="da Fonseca R.N."/>
            <person name="Posnien N."/>
            <person name="Reuter R."/>
            <person name="Roth S."/>
            <person name="Savard J."/>
            <person name="Schinko J.B."/>
            <person name="Schmitt C."/>
            <person name="Schoppmeier M."/>
            <person name="Schroder R."/>
            <person name="Shippy T.D."/>
            <person name="Simonnet F."/>
            <person name="Marques-Souza H."/>
            <person name="Tautz D."/>
            <person name="Tomoyasu Y."/>
            <person name="Trauner J."/>
            <person name="Van der Zee M."/>
            <person name="Vervoort M."/>
            <person name="Wittkopp N."/>
            <person name="Wimmer E.A."/>
            <person name="Yang X."/>
            <person name="Jones A.K."/>
            <person name="Sattelle D.B."/>
            <person name="Ebert P.R."/>
            <person name="Nelson D."/>
            <person name="Scott J.G."/>
            <person name="Beeman R.W."/>
            <person name="Muthukrishnan S."/>
            <person name="Kramer K.J."/>
            <person name="Arakane Y."/>
            <person name="Beeman R.W."/>
            <person name="Zhu Q."/>
            <person name="Hogenkamp D."/>
            <person name="Dixit R."/>
            <person name="Oppert B."/>
            <person name="Jiang H."/>
            <person name="Zou Z."/>
            <person name="Marshall J."/>
            <person name="Elpidina E."/>
            <person name="Vinokurov K."/>
            <person name="Oppert C."/>
            <person name="Zou Z."/>
            <person name="Evans J."/>
            <person name="Lu Z."/>
            <person name="Zhao P."/>
            <person name="Sumathipala N."/>
            <person name="Altincicek B."/>
            <person name="Vilcinskas A."/>
            <person name="Williams M."/>
            <person name="Hultmark D."/>
            <person name="Hetru C."/>
            <person name="Jiang H."/>
            <person name="Grimmelikhuijzen C.J."/>
            <person name="Hauser F."/>
            <person name="Cazzamali G."/>
            <person name="Williamson M."/>
            <person name="Park Y."/>
            <person name="Li B."/>
            <person name="Tanaka Y."/>
            <person name="Predel R."/>
            <person name="Neupert S."/>
            <person name="Schachtner J."/>
            <person name="Verleyen P."/>
            <person name="Raible F."/>
            <person name="Bork P."/>
            <person name="Friedrich M."/>
            <person name="Walden K.K."/>
            <person name="Robertson H.M."/>
            <person name="Angeli S."/>
            <person name="Foret S."/>
            <person name="Bucher G."/>
            <person name="Schuetz S."/>
            <person name="Maleszka R."/>
            <person name="Wimmer E.A."/>
            <person name="Beeman R.W."/>
            <person name="Lorenzen M."/>
            <person name="Tomoyasu Y."/>
            <person name="Miller S.C."/>
            <person name="Grossmann D."/>
            <person name="Bucher G."/>
        </authorList>
    </citation>
    <scope>NUCLEOTIDE SEQUENCE [LARGE SCALE GENOMIC DNA]</scope>
    <source>
        <strain evidence="9 10">Georgia GA2</strain>
    </source>
</reference>
<reference evidence="9 10" key="2">
    <citation type="journal article" date="2010" name="Nucleic Acids Res.">
        <title>BeetleBase in 2010: revisions to provide comprehensive genomic information for Tribolium castaneum.</title>
        <authorList>
            <person name="Kim H.S."/>
            <person name="Murphy T."/>
            <person name="Xia J."/>
            <person name="Caragea D."/>
            <person name="Park Y."/>
            <person name="Beeman R.W."/>
            <person name="Lorenzen M.D."/>
            <person name="Butcher S."/>
            <person name="Manak J.R."/>
            <person name="Brown S.J."/>
        </authorList>
    </citation>
    <scope>GENOME REANNOTATION</scope>
    <source>
        <strain evidence="9 10">Georgia GA2</strain>
    </source>
</reference>
<proteinExistence type="inferred from homology"/>
<keyword evidence="5" id="KW-0460">Magnesium</keyword>
<organism evidence="9 10">
    <name type="scientific">Tribolium castaneum</name>
    <name type="common">Red flour beetle</name>
    <dbReference type="NCBI Taxonomy" id="7070"/>
    <lineage>
        <taxon>Eukaryota</taxon>
        <taxon>Metazoa</taxon>
        <taxon>Ecdysozoa</taxon>
        <taxon>Arthropoda</taxon>
        <taxon>Hexapoda</taxon>
        <taxon>Insecta</taxon>
        <taxon>Pterygota</taxon>
        <taxon>Neoptera</taxon>
        <taxon>Endopterygota</taxon>
        <taxon>Coleoptera</taxon>
        <taxon>Polyphaga</taxon>
        <taxon>Cucujiformia</taxon>
        <taxon>Tenebrionidae</taxon>
        <taxon>Tenebrionidae incertae sedis</taxon>
        <taxon>Tribolium</taxon>
    </lineage>
</organism>
<dbReference type="SFLD" id="SFLDG01135">
    <property type="entry name" value="C1.5.6:_HAD__Beta-PGM__Phospha"/>
    <property type="match status" value="1"/>
</dbReference>
<comment type="cofactor">
    <cofactor evidence="1">
        <name>Mg(2+)</name>
        <dbReference type="ChEBI" id="CHEBI:18420"/>
    </cofactor>
</comment>
<dbReference type="InterPro" id="IPR041492">
    <property type="entry name" value="HAD_2"/>
</dbReference>
<dbReference type="InterPro" id="IPR023198">
    <property type="entry name" value="PGP-like_dom2"/>
</dbReference>
<dbReference type="InParanoid" id="A0A139WHD2"/>
<dbReference type="InterPro" id="IPR023214">
    <property type="entry name" value="HAD_sf"/>
</dbReference>
<comment type="similarity">
    <text evidence="2">Belongs to the HAD-like hydrolase superfamily. CbbY/CbbZ/Gph/YieH family.</text>
</comment>
<dbReference type="PANTHER" id="PTHR18901">
    <property type="entry name" value="2-DEOXYGLUCOSE-6-PHOSPHATE PHOSPHATASE 2"/>
    <property type="match status" value="1"/>
</dbReference>
<dbReference type="eggNOG" id="KOG2914">
    <property type="taxonomic scope" value="Eukaryota"/>
</dbReference>
<dbReference type="OMA" id="FHHMVMG"/>
<dbReference type="Pfam" id="PF13419">
    <property type="entry name" value="HAD_2"/>
    <property type="match status" value="1"/>
</dbReference>
<evidence type="ECO:0000256" key="6">
    <source>
        <dbReference type="ARBA" id="ARBA00052504"/>
    </source>
</evidence>
<keyword evidence="4" id="KW-0378">Hydrolase</keyword>
<keyword evidence="10" id="KW-1185">Reference proteome</keyword>
<name>A0A139WHD2_TRICA</name>
<dbReference type="GO" id="GO:0016791">
    <property type="term" value="F:phosphatase activity"/>
    <property type="evidence" value="ECO:0000318"/>
    <property type="project" value="GO_Central"/>
</dbReference>
<dbReference type="OrthoDB" id="40579at2759"/>
<dbReference type="EC" id="3.1.3.96" evidence="7"/>
<accession>A0A139WHD2</accession>
<dbReference type="NCBIfam" id="TIGR01509">
    <property type="entry name" value="HAD-SF-IA-v3"/>
    <property type="match status" value="1"/>
</dbReference>
<dbReference type="InterPro" id="IPR036412">
    <property type="entry name" value="HAD-like_sf"/>
</dbReference>
<evidence type="ECO:0000256" key="8">
    <source>
        <dbReference type="ARBA" id="ARBA00083904"/>
    </source>
</evidence>
<evidence type="ECO:0000313" key="9">
    <source>
        <dbReference type="EMBL" id="KYB27261.1"/>
    </source>
</evidence>
<dbReference type="FunFam" id="1.10.150.240:FF:000001">
    <property type="entry name" value="Haloacid dehalogenase-like hydrolase domain"/>
    <property type="match status" value="1"/>
</dbReference>
<dbReference type="SUPFAM" id="SSF56784">
    <property type="entry name" value="HAD-like"/>
    <property type="match status" value="1"/>
</dbReference>
<evidence type="ECO:0000256" key="2">
    <source>
        <dbReference type="ARBA" id="ARBA00006171"/>
    </source>
</evidence>
<evidence type="ECO:0000256" key="4">
    <source>
        <dbReference type="ARBA" id="ARBA00022801"/>
    </source>
</evidence>
<evidence type="ECO:0000256" key="5">
    <source>
        <dbReference type="ARBA" id="ARBA00022842"/>
    </source>
</evidence>
<dbReference type="EMBL" id="KQ971343">
    <property type="protein sequence ID" value="KYB27261.1"/>
    <property type="molecule type" value="Genomic_DNA"/>
</dbReference>
<dbReference type="PANTHER" id="PTHR18901:SF38">
    <property type="entry name" value="PSEUDOURIDINE-5'-PHOSPHATASE"/>
    <property type="match status" value="1"/>
</dbReference>
<evidence type="ECO:0000256" key="3">
    <source>
        <dbReference type="ARBA" id="ARBA00022723"/>
    </source>
</evidence>
<dbReference type="InterPro" id="IPR006439">
    <property type="entry name" value="HAD-SF_hydro_IA"/>
</dbReference>
<dbReference type="STRING" id="7070.A0A139WHD2"/>
<comment type="catalytic activity">
    <reaction evidence="6">
        <text>psi-UMP + H2O = pseudouridine + phosphate</text>
        <dbReference type="Rhea" id="RHEA:10944"/>
        <dbReference type="ChEBI" id="CHEBI:15377"/>
        <dbReference type="ChEBI" id="CHEBI:17802"/>
        <dbReference type="ChEBI" id="CHEBI:43474"/>
        <dbReference type="ChEBI" id="CHEBI:58380"/>
        <dbReference type="EC" id="3.1.3.96"/>
    </reaction>
</comment>
<dbReference type="Gene3D" id="1.10.150.240">
    <property type="entry name" value="Putative phosphatase, domain 2"/>
    <property type="match status" value="1"/>
</dbReference>
<protein>
    <recommendedName>
        <fullName evidence="7">pseudouridine 5'-phosphatase</fullName>
        <ecNumber evidence="7">3.1.3.96</ecNumber>
    </recommendedName>
    <alternativeName>
        <fullName evidence="8">Pseudouridine-5'-monophosphatase</fullName>
    </alternativeName>
</protein>
<dbReference type="Gene3D" id="3.40.50.1000">
    <property type="entry name" value="HAD superfamily/HAD-like"/>
    <property type="match status" value="1"/>
</dbReference>
<dbReference type="AlphaFoldDB" id="A0A139WHD2"/>
<gene>
    <name evidence="9" type="primary">AUGUSTUS-3.0.2_14458</name>
    <name evidence="9" type="ORF">TcasGA2_TC014458</name>
</gene>
<dbReference type="FunCoup" id="A0A139WHD2">
    <property type="interactions" value="337"/>
</dbReference>
<dbReference type="SFLD" id="SFLDS00003">
    <property type="entry name" value="Haloacid_Dehalogenase"/>
    <property type="match status" value="1"/>
</dbReference>
<evidence type="ECO:0000256" key="1">
    <source>
        <dbReference type="ARBA" id="ARBA00001946"/>
    </source>
</evidence>
<dbReference type="SFLD" id="SFLDG01129">
    <property type="entry name" value="C1.5:_HAD__Beta-PGM__Phosphata"/>
    <property type="match status" value="1"/>
</dbReference>
<sequence>MNKVSCSAKVAFKKVTHVIFDLDGLLLDTESIYKRVFSDIAKKYGKIYTPEIQAKVIGRVELDSAKVAVTEMKLPISPSQFLQQYKSMAESSLASVGIMPGAERLVRHFHSKQVPIAVATSSGQDTYDLKVSKHKSLFSLFSHVVTGGTDPEVERGKPSPDIFLVCASRFKDKPKPEQCLVFEDAPNGVQAALGAGMQVVWVPDKQTDENLGKMATLKLNSLDEVKPELFGLPPLKQ</sequence>
<keyword evidence="3" id="KW-0479">Metal-binding</keyword>
<evidence type="ECO:0000256" key="7">
    <source>
        <dbReference type="ARBA" id="ARBA00066578"/>
    </source>
</evidence>
<dbReference type="GO" id="GO:0046872">
    <property type="term" value="F:metal ion binding"/>
    <property type="evidence" value="ECO:0007669"/>
    <property type="project" value="UniProtKB-KW"/>
</dbReference>
<evidence type="ECO:0000313" key="10">
    <source>
        <dbReference type="Proteomes" id="UP000007266"/>
    </source>
</evidence>